<keyword evidence="3" id="KW-1185">Reference proteome</keyword>
<organism evidence="2 3">
    <name type="scientific">Desulfonema magnum</name>
    <dbReference type="NCBI Taxonomy" id="45655"/>
    <lineage>
        <taxon>Bacteria</taxon>
        <taxon>Pseudomonadati</taxon>
        <taxon>Thermodesulfobacteriota</taxon>
        <taxon>Desulfobacteria</taxon>
        <taxon>Desulfobacterales</taxon>
        <taxon>Desulfococcaceae</taxon>
        <taxon>Desulfonema</taxon>
    </lineage>
</organism>
<evidence type="ECO:0000256" key="1">
    <source>
        <dbReference type="SAM" id="MobiDB-lite"/>
    </source>
</evidence>
<name>A0A975BGL3_9BACT</name>
<dbReference type="EMBL" id="CP061800">
    <property type="protein sequence ID" value="QTA85037.1"/>
    <property type="molecule type" value="Genomic_DNA"/>
</dbReference>
<protein>
    <submittedName>
        <fullName evidence="2">Uncharacterized protein</fullName>
    </submittedName>
</protein>
<accession>A0A975BGL3</accession>
<feature type="compositionally biased region" description="Polar residues" evidence="1">
    <location>
        <begin position="36"/>
        <end position="45"/>
    </location>
</feature>
<reference evidence="2" key="1">
    <citation type="journal article" date="2021" name="Microb. Physiol.">
        <title>Proteogenomic Insights into the Physiology of Marine, Sulfate-Reducing, Filamentous Desulfonema limicola and Desulfonema magnum.</title>
        <authorList>
            <person name="Schnaars V."/>
            <person name="Wohlbrand L."/>
            <person name="Scheve S."/>
            <person name="Hinrichs C."/>
            <person name="Reinhardt R."/>
            <person name="Rabus R."/>
        </authorList>
    </citation>
    <scope>NUCLEOTIDE SEQUENCE</scope>
    <source>
        <strain evidence="2">4be13</strain>
    </source>
</reference>
<sequence>MKRGTQELGRPCQFLMTRGEEPRLELENGERHQAGVSDTKNGGSPTTFRESYLLIVL</sequence>
<gene>
    <name evidence="2" type="ORF">dnm_010410</name>
</gene>
<proteinExistence type="predicted"/>
<dbReference type="RefSeq" id="WP_207681259.1">
    <property type="nucleotide sequence ID" value="NZ_CP061800.1"/>
</dbReference>
<feature type="compositionally biased region" description="Basic and acidic residues" evidence="1">
    <location>
        <begin position="18"/>
        <end position="33"/>
    </location>
</feature>
<dbReference type="AlphaFoldDB" id="A0A975BGL3"/>
<feature type="region of interest" description="Disordered" evidence="1">
    <location>
        <begin position="17"/>
        <end position="45"/>
    </location>
</feature>
<dbReference type="Proteomes" id="UP000663722">
    <property type="component" value="Chromosome"/>
</dbReference>
<evidence type="ECO:0000313" key="3">
    <source>
        <dbReference type="Proteomes" id="UP000663722"/>
    </source>
</evidence>
<evidence type="ECO:0000313" key="2">
    <source>
        <dbReference type="EMBL" id="QTA85037.1"/>
    </source>
</evidence>
<dbReference type="KEGG" id="dmm:dnm_010410"/>